<name>A0A3P7REH7_DIBLA</name>
<dbReference type="AlphaFoldDB" id="A0A3P7REH7"/>
<feature type="region of interest" description="Disordered" evidence="1">
    <location>
        <begin position="81"/>
        <end position="103"/>
    </location>
</feature>
<feature type="non-terminal residue" evidence="2">
    <location>
        <position position="252"/>
    </location>
</feature>
<evidence type="ECO:0000313" key="3">
    <source>
        <dbReference type="Proteomes" id="UP000281553"/>
    </source>
</evidence>
<dbReference type="EMBL" id="UYRU01102976">
    <property type="protein sequence ID" value="VDN41902.1"/>
    <property type="molecule type" value="Genomic_DNA"/>
</dbReference>
<evidence type="ECO:0000256" key="1">
    <source>
        <dbReference type="SAM" id="MobiDB-lite"/>
    </source>
</evidence>
<feature type="compositionally biased region" description="Polar residues" evidence="1">
    <location>
        <begin position="153"/>
        <end position="165"/>
    </location>
</feature>
<gene>
    <name evidence="2" type="ORF">DILT_LOCUS18680</name>
</gene>
<keyword evidence="3" id="KW-1185">Reference proteome</keyword>
<feature type="compositionally biased region" description="Basic and acidic residues" evidence="1">
    <location>
        <begin position="143"/>
        <end position="152"/>
    </location>
</feature>
<reference evidence="2 3" key="1">
    <citation type="submission" date="2018-11" db="EMBL/GenBank/DDBJ databases">
        <authorList>
            <consortium name="Pathogen Informatics"/>
        </authorList>
    </citation>
    <scope>NUCLEOTIDE SEQUENCE [LARGE SCALE GENOMIC DNA]</scope>
</reference>
<dbReference type="Proteomes" id="UP000281553">
    <property type="component" value="Unassembled WGS sequence"/>
</dbReference>
<accession>A0A3P7REH7</accession>
<organism evidence="2 3">
    <name type="scientific">Dibothriocephalus latus</name>
    <name type="common">Fish tapeworm</name>
    <name type="synonym">Diphyllobothrium latum</name>
    <dbReference type="NCBI Taxonomy" id="60516"/>
    <lineage>
        <taxon>Eukaryota</taxon>
        <taxon>Metazoa</taxon>
        <taxon>Spiralia</taxon>
        <taxon>Lophotrochozoa</taxon>
        <taxon>Platyhelminthes</taxon>
        <taxon>Cestoda</taxon>
        <taxon>Eucestoda</taxon>
        <taxon>Diphyllobothriidea</taxon>
        <taxon>Diphyllobothriidae</taxon>
        <taxon>Dibothriocephalus</taxon>
    </lineage>
</organism>
<dbReference type="OrthoDB" id="6365676at2759"/>
<feature type="region of interest" description="Disordered" evidence="1">
    <location>
        <begin position="134"/>
        <end position="165"/>
    </location>
</feature>
<sequence>MLEAHCQSIAHSSQAGLLPSAERETGCPRSASFGRPLFSTDTEFYMDAHAANPSRNLYTTPPTFYNLLSSPQFGSTYPAATYQSEQTHSPSPPSPSQPPSKLTSDIAARAAVAAFAAMTGAQTQSSCMTENNFSYQPVSPSPREAEIAKETARNGSSHQFPSAQQTWSSSVCTRNECLQSDPHQQQHIAPSSTYTASYQHSQQPCYLPPDLSLVDVPREQTVWDQLQRPLQMEPEVLANRGHSGSLAPSWLS</sequence>
<proteinExistence type="predicted"/>
<protein>
    <submittedName>
        <fullName evidence="2">Uncharacterized protein</fullName>
    </submittedName>
</protein>
<evidence type="ECO:0000313" key="2">
    <source>
        <dbReference type="EMBL" id="VDN41902.1"/>
    </source>
</evidence>